<feature type="transmembrane region" description="Helical" evidence="6">
    <location>
        <begin position="39"/>
        <end position="60"/>
    </location>
</feature>
<evidence type="ECO:0000256" key="5">
    <source>
        <dbReference type="ARBA" id="ARBA00023136"/>
    </source>
</evidence>
<proteinExistence type="inferred from homology"/>
<evidence type="ECO:0000313" key="7">
    <source>
        <dbReference type="EMBL" id="CAH3016342.1"/>
    </source>
</evidence>
<dbReference type="EMBL" id="CALNXI010000039">
    <property type="protein sequence ID" value="CAH3016342.1"/>
    <property type="molecule type" value="Genomic_DNA"/>
</dbReference>
<comment type="caution">
    <text evidence="7">The sequence shown here is derived from an EMBL/GenBank/DDBJ whole genome shotgun (WGS) entry which is preliminary data.</text>
</comment>
<evidence type="ECO:0000256" key="3">
    <source>
        <dbReference type="ARBA" id="ARBA00022692"/>
    </source>
</evidence>
<name>A0ABN8LJF8_9CNID</name>
<comment type="similarity">
    <text evidence="2">Belongs to the TMEM229 family.</text>
</comment>
<evidence type="ECO:0000256" key="4">
    <source>
        <dbReference type="ARBA" id="ARBA00022989"/>
    </source>
</evidence>
<comment type="subcellular location">
    <subcellularLocation>
        <location evidence="1">Membrane</location>
        <topology evidence="1">Multi-pass membrane protein</topology>
    </subcellularLocation>
</comment>
<evidence type="ECO:0000256" key="2">
    <source>
        <dbReference type="ARBA" id="ARBA00006371"/>
    </source>
</evidence>
<feature type="transmembrane region" description="Helical" evidence="6">
    <location>
        <begin position="140"/>
        <end position="162"/>
    </location>
</feature>
<dbReference type="Proteomes" id="UP001159427">
    <property type="component" value="Unassembled WGS sequence"/>
</dbReference>
<feature type="transmembrane region" description="Helical" evidence="6">
    <location>
        <begin position="80"/>
        <end position="97"/>
    </location>
</feature>
<keyword evidence="4 6" id="KW-1133">Transmembrane helix</keyword>
<gene>
    <name evidence="7" type="ORF">PEVE_00028158</name>
</gene>
<organism evidence="7 8">
    <name type="scientific">Porites evermanni</name>
    <dbReference type="NCBI Taxonomy" id="104178"/>
    <lineage>
        <taxon>Eukaryota</taxon>
        <taxon>Metazoa</taxon>
        <taxon>Cnidaria</taxon>
        <taxon>Anthozoa</taxon>
        <taxon>Hexacorallia</taxon>
        <taxon>Scleractinia</taxon>
        <taxon>Fungiina</taxon>
        <taxon>Poritidae</taxon>
        <taxon>Porites</taxon>
    </lineage>
</organism>
<reference evidence="7 8" key="1">
    <citation type="submission" date="2022-05" db="EMBL/GenBank/DDBJ databases">
        <authorList>
            <consortium name="Genoscope - CEA"/>
            <person name="William W."/>
        </authorList>
    </citation>
    <scope>NUCLEOTIDE SEQUENCE [LARGE SCALE GENOMIC DNA]</scope>
</reference>
<evidence type="ECO:0000256" key="1">
    <source>
        <dbReference type="ARBA" id="ARBA00004141"/>
    </source>
</evidence>
<keyword evidence="8" id="KW-1185">Reference proteome</keyword>
<sequence>MTEVINGDIPCTECGARLDARNNKKAVFGKECLPLASRLILYGLCGLFAEVMFTATWYFVDSAKYRHGWKLHGCTSVWSFPIYALSSFAVERMFLFLDGRVPLLVRGLIYVVWTYMWEFVTGLVLRQFNACPWDYRGYTHFNIMGLITFDYAPLWFIGSLLLETVVIQSALQLQYTIEGINKKED</sequence>
<dbReference type="PANTHER" id="PTHR31746:SF3">
    <property type="entry name" value="TRANSMEMBRANE PROTEIN 229B"/>
    <property type="match status" value="1"/>
</dbReference>
<keyword evidence="3 6" id="KW-0812">Transmembrane</keyword>
<dbReference type="PANTHER" id="PTHR31746">
    <property type="entry name" value="TRANSMEMBRANE PROTEIN 229 FAMILY MEMBER"/>
    <property type="match status" value="1"/>
</dbReference>
<accession>A0ABN8LJF8</accession>
<evidence type="ECO:0000313" key="8">
    <source>
        <dbReference type="Proteomes" id="UP001159427"/>
    </source>
</evidence>
<keyword evidence="5 6" id="KW-0472">Membrane</keyword>
<protein>
    <recommendedName>
        <fullName evidence="9">Transmembrane protein 229B</fullName>
    </recommendedName>
</protein>
<evidence type="ECO:0008006" key="9">
    <source>
        <dbReference type="Google" id="ProtNLM"/>
    </source>
</evidence>
<evidence type="ECO:0000256" key="6">
    <source>
        <dbReference type="SAM" id="Phobius"/>
    </source>
</evidence>
<feature type="transmembrane region" description="Helical" evidence="6">
    <location>
        <begin position="109"/>
        <end position="128"/>
    </location>
</feature>